<organism evidence="10">
    <name type="scientific">Aster yellows witches'-broom phytoplasma</name>
    <dbReference type="NCBI Taxonomy" id="229545"/>
    <lineage>
        <taxon>Bacteria</taxon>
        <taxon>Bacillati</taxon>
        <taxon>Mycoplasmatota</taxon>
        <taxon>Mollicutes</taxon>
        <taxon>Acholeplasmatales</taxon>
        <taxon>Acholeplasmataceae</taxon>
        <taxon>Candidatus Phytoplasma</taxon>
        <taxon>16SrI (Aster yellows group)</taxon>
    </lineage>
</organism>
<dbReference type="CDD" id="cd11364">
    <property type="entry name" value="RNase_PH_PNPase_2"/>
    <property type="match status" value="1"/>
</dbReference>
<dbReference type="FunFam" id="3.30.230.70:FF:000002">
    <property type="entry name" value="Polyribonucleotide nucleotidyltransferase"/>
    <property type="match status" value="1"/>
</dbReference>
<keyword evidence="3 8" id="KW-0808">Transferase</keyword>
<dbReference type="Gene3D" id="2.40.50.140">
    <property type="entry name" value="Nucleic acid-binding proteins"/>
    <property type="match status" value="1"/>
</dbReference>
<dbReference type="GO" id="GO:0006402">
    <property type="term" value="P:mRNA catabolic process"/>
    <property type="evidence" value="ECO:0007669"/>
    <property type="project" value="UniProtKB-UniRule"/>
</dbReference>
<dbReference type="Gene3D" id="3.30.1370.10">
    <property type="entry name" value="K Homology domain, type 1"/>
    <property type="match status" value="1"/>
</dbReference>
<dbReference type="Pfam" id="PF00013">
    <property type="entry name" value="KH_1"/>
    <property type="match status" value="1"/>
</dbReference>
<dbReference type="SMART" id="SM00322">
    <property type="entry name" value="KH"/>
    <property type="match status" value="1"/>
</dbReference>
<feature type="domain" description="S1 motif" evidence="9">
    <location>
        <begin position="636"/>
        <end position="710"/>
    </location>
</feature>
<evidence type="ECO:0000256" key="5">
    <source>
        <dbReference type="ARBA" id="ARBA00022723"/>
    </source>
</evidence>
<dbReference type="InterPro" id="IPR036612">
    <property type="entry name" value="KH_dom_type_1_sf"/>
</dbReference>
<dbReference type="InterPro" id="IPR036345">
    <property type="entry name" value="ExoRNase_PH_dom2_sf"/>
</dbReference>
<dbReference type="InterPro" id="IPR015847">
    <property type="entry name" value="ExoRNase_PH_dom2"/>
</dbReference>
<dbReference type="EMBL" id="AY533114">
    <property type="protein sequence ID" value="AAS22253.1"/>
    <property type="molecule type" value="mRNA"/>
</dbReference>
<comment type="catalytic activity">
    <reaction evidence="8">
        <text>RNA(n+1) + phosphate = RNA(n) + a ribonucleoside 5'-diphosphate</text>
        <dbReference type="Rhea" id="RHEA:22096"/>
        <dbReference type="Rhea" id="RHEA-COMP:14527"/>
        <dbReference type="Rhea" id="RHEA-COMP:17342"/>
        <dbReference type="ChEBI" id="CHEBI:43474"/>
        <dbReference type="ChEBI" id="CHEBI:57930"/>
        <dbReference type="ChEBI" id="CHEBI:140395"/>
        <dbReference type="EC" id="2.7.7.8"/>
    </reaction>
</comment>
<sequence>MLKKVFETTNLKDSFQVEIGTYARNVDSSILVRYQDTVVLTTMVFSRKPNNLDFLPLTVIYQEKLYAAGKIPGSFLTPRRGGSNDHEILTSRLIDRSLRPLFPDYFQQEVQVINTVLSLDPDFKSELASMLGSSLSLLISEIPFFEAISGVYVGKINNEFIINPTLQQLANSTLHLIVAGTKHNVTMIEAHANEVSEQDFLEAINFAHQYIKKLCLFQENIKQQFAPVKMTKTLHQTEQIQQQSFFAKNHSQVKQAILSCNSKNDLQQLKEQILDQAKQTPFFKTIDAITVFDYEAHKKHLQITENLFQKLSKQEMRSLILQEKIRPDKRELEEIRTLESQIDLLPRAHGSALFTRGKTQSLAAVTLGCLSESKIIDGLSDEQNKRFMLHYNFPPFSVGAVGRYTAPSRREIGHGTLAEKAISQVLPEEKDFPYTIRVVSEILESNGSSSQATVCSSSLALMASGVPLKKAVAGISVGLVFDQETNKYVILSDIQGLEDHVGDMDLKIAGTNKGITALQMDLKIQGIPFKILQEAFLQAKKGRLHILEQMNQTISQPRLEVSKYAPKVCMMQIKPEKIRDIIGSGGKIINQIIESHDGVKIDIEQDGRVFVMHSNLETVKKTVAFIESLIQEIQVGTCYQASILRFLSDKQGKMIGAVAQVCPGIEGLIHVNKMKFQKITDVLKIGETVLVKCTKINERGRIDFLLLPKKTQEKNS</sequence>
<dbReference type="GO" id="GO:0003723">
    <property type="term" value="F:RNA binding"/>
    <property type="evidence" value="ECO:0007669"/>
    <property type="project" value="UniProtKB-UniRule"/>
</dbReference>
<dbReference type="PROSITE" id="PS50084">
    <property type="entry name" value="KH_TYPE_1"/>
    <property type="match status" value="1"/>
</dbReference>
<dbReference type="InterPro" id="IPR004087">
    <property type="entry name" value="KH_dom"/>
</dbReference>
<dbReference type="PROSITE" id="PS50126">
    <property type="entry name" value="S1"/>
    <property type="match status" value="1"/>
</dbReference>
<evidence type="ECO:0000256" key="3">
    <source>
        <dbReference type="ARBA" id="ARBA00022679"/>
    </source>
</evidence>
<proteinExistence type="evidence at transcript level"/>
<keyword evidence="7 8" id="KW-0694">RNA-binding</keyword>
<dbReference type="SUPFAM" id="SSF54211">
    <property type="entry name" value="Ribosomal protein S5 domain 2-like"/>
    <property type="match status" value="2"/>
</dbReference>
<feature type="binding site" evidence="8">
    <location>
        <position position="505"/>
    </location>
    <ligand>
        <name>Mg(2+)</name>
        <dbReference type="ChEBI" id="CHEBI:18420"/>
    </ligand>
</feature>
<dbReference type="FunFam" id="3.30.230.70:FF:000001">
    <property type="entry name" value="Polyribonucleotide nucleotidyltransferase"/>
    <property type="match status" value="1"/>
</dbReference>
<evidence type="ECO:0000256" key="2">
    <source>
        <dbReference type="ARBA" id="ARBA00022490"/>
    </source>
</evidence>
<feature type="binding site" evidence="8">
    <location>
        <position position="499"/>
    </location>
    <ligand>
        <name>Mg(2+)</name>
        <dbReference type="ChEBI" id="CHEBI:18420"/>
    </ligand>
</feature>
<accession>Q6QN28</accession>
<dbReference type="InterPro" id="IPR012162">
    <property type="entry name" value="PNPase"/>
</dbReference>
<dbReference type="AlphaFoldDB" id="Q6QN28"/>
<dbReference type="PIRSF" id="PIRSF005499">
    <property type="entry name" value="PNPase"/>
    <property type="match status" value="1"/>
</dbReference>
<dbReference type="InterPro" id="IPR020568">
    <property type="entry name" value="Ribosomal_Su5_D2-typ_SF"/>
</dbReference>
<dbReference type="SUPFAM" id="SSF55666">
    <property type="entry name" value="Ribonuclease PH domain 2-like"/>
    <property type="match status" value="2"/>
</dbReference>
<dbReference type="PANTHER" id="PTHR11252">
    <property type="entry name" value="POLYRIBONUCLEOTIDE NUCLEOTIDYLTRANSFERASE"/>
    <property type="match status" value="1"/>
</dbReference>
<dbReference type="GO" id="GO:0000175">
    <property type="term" value="F:3'-5'-RNA exonuclease activity"/>
    <property type="evidence" value="ECO:0007669"/>
    <property type="project" value="TreeGrafter"/>
</dbReference>
<dbReference type="InterPro" id="IPR012340">
    <property type="entry name" value="NA-bd_OB-fold"/>
</dbReference>
<evidence type="ECO:0000259" key="9">
    <source>
        <dbReference type="PROSITE" id="PS50126"/>
    </source>
</evidence>
<comment type="cofactor">
    <cofactor evidence="8">
        <name>Mg(2+)</name>
        <dbReference type="ChEBI" id="CHEBI:18420"/>
    </cofactor>
</comment>
<dbReference type="InterPro" id="IPR001247">
    <property type="entry name" value="ExoRNase_PH_dom1"/>
</dbReference>
<dbReference type="Pfam" id="PF01138">
    <property type="entry name" value="RNase_PH"/>
    <property type="match status" value="2"/>
</dbReference>
<dbReference type="GO" id="GO:0004654">
    <property type="term" value="F:polyribonucleotide nucleotidyltransferase activity"/>
    <property type="evidence" value="ECO:0007669"/>
    <property type="project" value="UniProtKB-UniRule"/>
</dbReference>
<evidence type="ECO:0000256" key="6">
    <source>
        <dbReference type="ARBA" id="ARBA00022842"/>
    </source>
</evidence>
<keyword evidence="6 8" id="KW-0460">Magnesium</keyword>
<dbReference type="InterPro" id="IPR004088">
    <property type="entry name" value="KH_dom_type_1"/>
</dbReference>
<evidence type="ECO:0000256" key="7">
    <source>
        <dbReference type="ARBA" id="ARBA00022884"/>
    </source>
</evidence>
<dbReference type="EC" id="2.7.7.8" evidence="8"/>
<dbReference type="FunFam" id="3.30.1370.10:FF:000001">
    <property type="entry name" value="Polyribonucleotide nucleotidyltransferase"/>
    <property type="match status" value="1"/>
</dbReference>
<name>Q6QN28_9MOLU</name>
<dbReference type="SUPFAM" id="SSF54791">
    <property type="entry name" value="Eukaryotic type KH-domain (KH-domain type I)"/>
    <property type="match status" value="1"/>
</dbReference>
<dbReference type="Gene3D" id="3.30.230.70">
    <property type="entry name" value="GHMP Kinase, N-terminal domain"/>
    <property type="match status" value="2"/>
</dbReference>
<keyword evidence="5 8" id="KW-0479">Metal-binding</keyword>
<dbReference type="NCBIfam" id="TIGR03591">
    <property type="entry name" value="polynuc_phos"/>
    <property type="match status" value="1"/>
</dbReference>
<keyword evidence="2 8" id="KW-0963">Cytoplasm</keyword>
<reference evidence="10" key="1">
    <citation type="journal article" date="2004" name="FEMS Microbiol. Lett.">
        <title>Comparative genomics identifies genes shared by distantly related insect-transmitted plant pathogenic mollicutes.</title>
        <authorList>
            <person name="Bai X."/>
            <person name="Zhang J."/>
            <person name="Holford I.R."/>
            <person name="Hogenhout S.A."/>
        </authorList>
    </citation>
    <scope>NUCLEOTIDE SEQUENCE</scope>
</reference>
<dbReference type="GO" id="GO:0000287">
    <property type="term" value="F:magnesium ion binding"/>
    <property type="evidence" value="ECO:0007669"/>
    <property type="project" value="UniProtKB-UniRule"/>
</dbReference>
<evidence type="ECO:0000313" key="10">
    <source>
        <dbReference type="EMBL" id="AAS22253.1"/>
    </source>
</evidence>
<dbReference type="NCBIfam" id="NF008805">
    <property type="entry name" value="PRK11824.1"/>
    <property type="match status" value="1"/>
</dbReference>
<evidence type="ECO:0000256" key="8">
    <source>
        <dbReference type="HAMAP-Rule" id="MF_01595"/>
    </source>
</evidence>
<gene>
    <name evidence="8" type="primary">pnp</name>
</gene>
<evidence type="ECO:0000256" key="1">
    <source>
        <dbReference type="ARBA" id="ARBA00007404"/>
    </source>
</evidence>
<dbReference type="SMART" id="SM00316">
    <property type="entry name" value="S1"/>
    <property type="match status" value="1"/>
</dbReference>
<evidence type="ECO:0000256" key="4">
    <source>
        <dbReference type="ARBA" id="ARBA00022695"/>
    </source>
</evidence>
<comment type="subcellular location">
    <subcellularLocation>
        <location evidence="8">Cytoplasm</location>
    </subcellularLocation>
</comment>
<dbReference type="InterPro" id="IPR003029">
    <property type="entry name" value="S1_domain"/>
</dbReference>
<protein>
    <recommendedName>
        <fullName evidence="8">Polyribonucleotide nucleotidyltransferase</fullName>
        <ecNumber evidence="8">2.7.7.8</ecNumber>
    </recommendedName>
    <alternativeName>
        <fullName evidence="8">Polynucleotide phosphorylase</fullName>
        <shortName evidence="8">PNPase</shortName>
    </alternativeName>
</protein>
<dbReference type="SUPFAM" id="SSF50249">
    <property type="entry name" value="Nucleic acid-binding proteins"/>
    <property type="match status" value="1"/>
</dbReference>
<dbReference type="CDD" id="cd02393">
    <property type="entry name" value="KH-I_PNPase"/>
    <property type="match status" value="1"/>
</dbReference>
<comment type="similarity">
    <text evidence="1 8">Belongs to the polyribonucleotide nucleotidyltransferase family.</text>
</comment>
<comment type="function">
    <text evidence="8">Involved in mRNA degradation. Catalyzes the phosphorolysis of single-stranded polyribonucleotides processively in the 3'- to 5'-direction.</text>
</comment>
<dbReference type="InterPro" id="IPR027408">
    <property type="entry name" value="PNPase/RNase_PH_dom_sf"/>
</dbReference>
<dbReference type="Pfam" id="PF03725">
    <property type="entry name" value="RNase_PH_C"/>
    <property type="match status" value="1"/>
</dbReference>
<dbReference type="HAMAP" id="MF_01595">
    <property type="entry name" value="PNPase"/>
    <property type="match status" value="1"/>
</dbReference>
<keyword evidence="4 8" id="KW-0548">Nucleotidyltransferase</keyword>
<dbReference type="GO" id="GO:0005829">
    <property type="term" value="C:cytosol"/>
    <property type="evidence" value="ECO:0007669"/>
    <property type="project" value="TreeGrafter"/>
</dbReference>
<dbReference type="PANTHER" id="PTHR11252:SF0">
    <property type="entry name" value="POLYRIBONUCLEOTIDE NUCLEOTIDYLTRANSFERASE 1, MITOCHONDRIAL"/>
    <property type="match status" value="1"/>
</dbReference>